<dbReference type="SUPFAM" id="SSF55277">
    <property type="entry name" value="GYF domain"/>
    <property type="match status" value="1"/>
</dbReference>
<feature type="region of interest" description="Disordered" evidence="6">
    <location>
        <begin position="1418"/>
        <end position="1453"/>
    </location>
</feature>
<accession>A0A1Q3C6L8</accession>
<feature type="domain" description="GYF" evidence="8">
    <location>
        <begin position="808"/>
        <end position="862"/>
    </location>
</feature>
<dbReference type="InterPro" id="IPR004343">
    <property type="entry name" value="Plus-3_dom"/>
</dbReference>
<feature type="region of interest" description="Disordered" evidence="6">
    <location>
        <begin position="91"/>
        <end position="123"/>
    </location>
</feature>
<dbReference type="PANTHER" id="PTHR46695">
    <property type="entry name" value="ZINC FINGER CCCH DOMAIN-CONTAINING PROTEIN 44-RELATED"/>
    <property type="match status" value="1"/>
</dbReference>
<feature type="compositionally biased region" description="Basic and acidic residues" evidence="6">
    <location>
        <begin position="664"/>
        <end position="705"/>
    </location>
</feature>
<feature type="compositionally biased region" description="Basic and acidic residues" evidence="6">
    <location>
        <begin position="1078"/>
        <end position="1088"/>
    </location>
</feature>
<feature type="compositionally biased region" description="Basic and acidic residues" evidence="6">
    <location>
        <begin position="1418"/>
        <end position="1430"/>
    </location>
</feature>
<evidence type="ECO:0000256" key="3">
    <source>
        <dbReference type="ARBA" id="ARBA00022833"/>
    </source>
</evidence>
<dbReference type="InterPro" id="IPR019786">
    <property type="entry name" value="Zinc_finger_PHD-type_CS"/>
</dbReference>
<keyword evidence="12" id="KW-1185">Reference proteome</keyword>
<dbReference type="EMBL" id="BDDD01001433">
    <property type="protein sequence ID" value="GAV75905.1"/>
    <property type="molecule type" value="Genomic_DNA"/>
</dbReference>
<evidence type="ECO:0000256" key="5">
    <source>
        <dbReference type="PROSITE-ProRule" id="PRU00723"/>
    </source>
</evidence>
<proteinExistence type="predicted"/>
<evidence type="ECO:0000256" key="2">
    <source>
        <dbReference type="ARBA" id="ARBA00022771"/>
    </source>
</evidence>
<dbReference type="PROSITE" id="PS01359">
    <property type="entry name" value="ZF_PHD_1"/>
    <property type="match status" value="1"/>
</dbReference>
<dbReference type="Proteomes" id="UP000187406">
    <property type="component" value="Unassembled WGS sequence"/>
</dbReference>
<dbReference type="InterPro" id="IPR058668">
    <property type="entry name" value="NERD_dom"/>
</dbReference>
<dbReference type="InterPro" id="IPR036855">
    <property type="entry name" value="Znf_CCCH_sf"/>
</dbReference>
<dbReference type="Pfam" id="PF03126">
    <property type="entry name" value="Plus-3"/>
    <property type="match status" value="1"/>
</dbReference>
<feature type="region of interest" description="Disordered" evidence="6">
    <location>
        <begin position="1232"/>
        <end position="1264"/>
    </location>
</feature>
<dbReference type="InterPro" id="IPR035445">
    <property type="entry name" value="GYF-like_dom_sf"/>
</dbReference>
<organism evidence="11 12">
    <name type="scientific">Cephalotus follicularis</name>
    <name type="common">Albany pitcher plant</name>
    <dbReference type="NCBI Taxonomy" id="3775"/>
    <lineage>
        <taxon>Eukaryota</taxon>
        <taxon>Viridiplantae</taxon>
        <taxon>Streptophyta</taxon>
        <taxon>Embryophyta</taxon>
        <taxon>Tracheophyta</taxon>
        <taxon>Spermatophyta</taxon>
        <taxon>Magnoliopsida</taxon>
        <taxon>eudicotyledons</taxon>
        <taxon>Gunneridae</taxon>
        <taxon>Pentapetalae</taxon>
        <taxon>rosids</taxon>
        <taxon>fabids</taxon>
        <taxon>Oxalidales</taxon>
        <taxon>Cephalotaceae</taxon>
        <taxon>Cephalotus</taxon>
    </lineage>
</organism>
<dbReference type="CDD" id="cd00072">
    <property type="entry name" value="GYF"/>
    <property type="match status" value="1"/>
</dbReference>
<dbReference type="Gene3D" id="3.30.40.10">
    <property type="entry name" value="Zinc/RING finger domain, C3HC4 (zinc finger)"/>
    <property type="match status" value="1"/>
</dbReference>
<dbReference type="Gene3D" id="3.90.70.200">
    <property type="entry name" value="Plus-3 domain"/>
    <property type="match status" value="1"/>
</dbReference>
<dbReference type="GO" id="GO:0003677">
    <property type="term" value="F:DNA binding"/>
    <property type="evidence" value="ECO:0007669"/>
    <property type="project" value="UniProtKB-KW"/>
</dbReference>
<feature type="region of interest" description="Disordered" evidence="6">
    <location>
        <begin position="993"/>
        <end position="1013"/>
    </location>
</feature>
<name>A0A1Q3C6L8_CEPFO</name>
<feature type="region of interest" description="Disordered" evidence="6">
    <location>
        <begin position="742"/>
        <end position="773"/>
    </location>
</feature>
<evidence type="ECO:0000256" key="1">
    <source>
        <dbReference type="ARBA" id="ARBA00022723"/>
    </source>
</evidence>
<keyword evidence="2 5" id="KW-0863">Zinc-finger</keyword>
<dbReference type="InterPro" id="IPR036885">
    <property type="entry name" value="SWIB_MDM2_dom_sf"/>
</dbReference>
<sequence>MELDQSLNLYKPLLEEGEPQRFEANNNNINGSGRFGSVPVELMSIDNSNNFREMDDSQLVGAPVTVNGHADVAPTGAGVVADVEMKTADNISVEMSTGKRKRGRPPRNQPGTAPPTPPTTRKKTEEEDVCFICFDGGSLVLCDRRGCPKAYHPACIKRDDAFFRSKAKWNCGWHICSTCQKAAHYMCYTCTYSLCKGCIKDADYVCVRGTKGFCGTCMRTIMLIENSGQGNNEMVQVDFDDKSSWEYLFKVYWTYLKGKISLTLDELTRAKNPWKGVHMVSSKAELLGELYDGNNKMGFNSDISCGNMEANHSKRIKSDISPSLLNNGDSLHAEKSGGDKGLPLPECTNWATKELLELVAHMNNGDMSVLSKFEVQALLLEYVKRNNLRDPRRKCQILCDSRLINLFGKTRVGHFEMLKLLEYHFLINENSPPIETIRGGVIDAVASQMEAIGNIDNQVMIGNDKRRKTRKKPDDRAPLANPAEYAAINVHNINLIYLRRNLMENLIDDTDKFHDIVVGSIVRIRISGGDQKQELYRLVQVVGTSRLMETYKLGSKTADFKLEILNLDKKELIPIDEISNQEFSEVIDECKRLRQSMKCGLIKSLKVGEIRDKAMTLQAIRVNDWLETEILRLSHLRDRASETGRRKDLRECVEKLQLLNSPEERQRRLHEVPEVHADPKMDPTYESEKDDNMRPKTSGGKKERGLISPPRGGDERGGIISMTYYVDKEGALHTRERVNESSLNHGREMFGVNSRNSPKSQAGPTSSVNAGCNNSGVVRSEAFFGATSETSPTPSTVTDQSLSDVDTDKVWHYQDPTRKVQGPFSMVQLRKWSSSGLFPSDLRIWRISELQDDSILLTDALNGPYSKEPPSVHCRSLLPQEVIVVPDDGDKNCNAERGGSTSATAHVLSEKVGDPNPIQNDTSTHYHGSSEFVGSDRLASNSSDMSSPLDVANFNNGQTQNVLPGRDSLKGNNSWPGQPLVCSSMSSMFSAKPCETPTNQVAESPGNERCNSDQSRIINGILRKIAEVQTNIVDGNKKQADCEGGQSSGQNWRPPPVDGSSNDRDSNSGFVSVARIIETTERNQENKFSDLPSPRSMPITKDFMGQAAETKQSMSPDGPVQDSGPSWSTASSLVAGGTQIPEVAGEWGGYSTVPAKAVAVVGDHAATPTSGTCQMTHSSPSHPAPEASGWQAIITEPNDFVSLADESVSDLLAEVEAMESLIGLSSPTSAMHGRGALPQDSENDCFSPLEGLSPALEPGKSDGYSSTGDFQMPSHLTVIEEPVGISQGDILGPQKNSNGCSPMSAGTEEDGKPSDVSVNQYEVGSDICPPAQSPSRNMVTTETTWRAGSESADANWGVMHWNINLRPDELHEGNTNLGWGTVQEAALENANLNSSTSSGNLGIWGSQTRYGADKFSTPREREFHGRDSGKGRSAWNRQTWHGGANGGGYHRPPPKGQRVCKYYESGYCKKGASCTFWHP</sequence>
<dbReference type="InterPro" id="IPR003169">
    <property type="entry name" value="GYF"/>
</dbReference>
<dbReference type="CDD" id="cd15568">
    <property type="entry name" value="PHD5_NSD"/>
    <property type="match status" value="1"/>
</dbReference>
<dbReference type="OrthoDB" id="6415790at2759"/>
<dbReference type="Gene3D" id="3.30.1490.40">
    <property type="match status" value="1"/>
</dbReference>
<evidence type="ECO:0000259" key="10">
    <source>
        <dbReference type="PROSITE" id="PS51925"/>
    </source>
</evidence>
<dbReference type="SUPFAM" id="SSF159042">
    <property type="entry name" value="Plus3-like"/>
    <property type="match status" value="1"/>
</dbReference>
<dbReference type="SMART" id="SM00719">
    <property type="entry name" value="Plus3"/>
    <property type="match status" value="1"/>
</dbReference>
<feature type="region of interest" description="Disordered" evidence="6">
    <location>
        <begin position="911"/>
        <end position="977"/>
    </location>
</feature>
<dbReference type="PANTHER" id="PTHR46695:SF4">
    <property type="entry name" value="ZINC FINGER CCCH DOMAIN-CONTAINING PROTEIN 44"/>
    <property type="match status" value="1"/>
</dbReference>
<feature type="region of interest" description="Disordered" evidence="6">
    <location>
        <begin position="1037"/>
        <end position="1132"/>
    </location>
</feature>
<dbReference type="PROSITE" id="PS51925">
    <property type="entry name" value="SWIB_MDM2"/>
    <property type="match status" value="1"/>
</dbReference>
<keyword evidence="3 5" id="KW-0862">Zinc</keyword>
<dbReference type="Pfam" id="PF25980">
    <property type="entry name" value="NERD_plant"/>
    <property type="match status" value="1"/>
</dbReference>
<feature type="compositionally biased region" description="Polar residues" evidence="6">
    <location>
        <begin position="1123"/>
        <end position="1132"/>
    </location>
</feature>
<evidence type="ECO:0000313" key="11">
    <source>
        <dbReference type="EMBL" id="GAV75905.1"/>
    </source>
</evidence>
<dbReference type="Pfam" id="PF02213">
    <property type="entry name" value="GYF"/>
    <property type="match status" value="1"/>
</dbReference>
<reference evidence="12" key="1">
    <citation type="submission" date="2016-04" db="EMBL/GenBank/DDBJ databases">
        <title>Cephalotus genome sequencing.</title>
        <authorList>
            <person name="Fukushima K."/>
            <person name="Hasebe M."/>
            <person name="Fang X."/>
        </authorList>
    </citation>
    <scope>NUCLEOTIDE SEQUENCE [LARGE SCALE GENOMIC DNA]</scope>
    <source>
        <strain evidence="12">cv. St1</strain>
    </source>
</reference>
<dbReference type="Pfam" id="PF02201">
    <property type="entry name" value="SWIB"/>
    <property type="match status" value="1"/>
</dbReference>
<dbReference type="STRING" id="3775.A0A1Q3C6L8"/>
<feature type="compositionally biased region" description="Polar residues" evidence="6">
    <location>
        <begin position="917"/>
        <end position="927"/>
    </location>
</feature>
<evidence type="ECO:0000313" key="12">
    <source>
        <dbReference type="Proteomes" id="UP000187406"/>
    </source>
</evidence>
<feature type="compositionally biased region" description="Polar residues" evidence="6">
    <location>
        <begin position="953"/>
        <end position="962"/>
    </location>
</feature>
<dbReference type="SMART" id="SM00444">
    <property type="entry name" value="GYF"/>
    <property type="match status" value="1"/>
</dbReference>
<dbReference type="CDD" id="cd10567">
    <property type="entry name" value="SWIB-MDM2_like"/>
    <property type="match status" value="1"/>
</dbReference>
<evidence type="ECO:0000259" key="8">
    <source>
        <dbReference type="PROSITE" id="PS50829"/>
    </source>
</evidence>
<dbReference type="InterPro" id="IPR003121">
    <property type="entry name" value="SWIB_MDM2_domain"/>
</dbReference>
<gene>
    <name evidence="11" type="ORF">CFOL_v3_19381</name>
</gene>
<evidence type="ECO:0000256" key="6">
    <source>
        <dbReference type="SAM" id="MobiDB-lite"/>
    </source>
</evidence>
<dbReference type="InterPro" id="IPR001965">
    <property type="entry name" value="Znf_PHD"/>
</dbReference>
<dbReference type="SUPFAM" id="SSF47592">
    <property type="entry name" value="SWIB/MDM2 domain"/>
    <property type="match status" value="1"/>
</dbReference>
<dbReference type="InterPro" id="IPR011011">
    <property type="entry name" value="Znf_FYVE_PHD"/>
</dbReference>
<feature type="compositionally biased region" description="Polar residues" evidence="6">
    <location>
        <begin position="753"/>
        <end position="773"/>
    </location>
</feature>
<protein>
    <submittedName>
        <fullName evidence="11">SWIB domain-containing protein/GYF domain-containing protein/Plus-3 domain-containing protein</fullName>
    </submittedName>
</protein>
<dbReference type="Gene3D" id="1.10.245.10">
    <property type="entry name" value="SWIB/MDM2 domain"/>
    <property type="match status" value="1"/>
</dbReference>
<dbReference type="FunFam" id="3.30.40.10:FF:000303">
    <property type="entry name" value="Zinc finger CCCH domain-containing protein 19"/>
    <property type="match status" value="1"/>
</dbReference>
<keyword evidence="4" id="KW-0238">DNA-binding</keyword>
<feature type="region of interest" description="Disordered" evidence="6">
    <location>
        <begin position="664"/>
        <end position="718"/>
    </location>
</feature>
<dbReference type="SMART" id="SM00249">
    <property type="entry name" value="PHD"/>
    <property type="match status" value="1"/>
</dbReference>
<evidence type="ECO:0000256" key="4">
    <source>
        <dbReference type="ARBA" id="ARBA00023125"/>
    </source>
</evidence>
<comment type="caution">
    <text evidence="11">The sequence shown here is derived from an EMBL/GenBank/DDBJ whole genome shotgun (WGS) entry which is preliminary data.</text>
</comment>
<feature type="zinc finger region" description="C3H1-type" evidence="5">
    <location>
        <begin position="1454"/>
        <end position="1479"/>
    </location>
</feature>
<evidence type="ECO:0000259" key="9">
    <source>
        <dbReference type="PROSITE" id="PS51360"/>
    </source>
</evidence>
<feature type="domain" description="DM2" evidence="10">
    <location>
        <begin position="344"/>
        <end position="427"/>
    </location>
</feature>
<dbReference type="SUPFAM" id="SSF90229">
    <property type="entry name" value="CCCH zinc finger"/>
    <property type="match status" value="1"/>
</dbReference>
<dbReference type="InterPro" id="IPR000571">
    <property type="entry name" value="Znf_CCCH"/>
</dbReference>
<keyword evidence="1 5" id="KW-0479">Metal-binding</keyword>
<dbReference type="PROSITE" id="PS50829">
    <property type="entry name" value="GYF"/>
    <property type="match status" value="1"/>
</dbReference>
<dbReference type="InParanoid" id="A0A1Q3C6L8"/>
<evidence type="ECO:0000259" key="7">
    <source>
        <dbReference type="PROSITE" id="PS50103"/>
    </source>
</evidence>
<feature type="region of interest" description="Disordered" evidence="6">
    <location>
        <begin position="1294"/>
        <end position="1316"/>
    </location>
</feature>
<dbReference type="InterPro" id="IPR036128">
    <property type="entry name" value="Plus3-like_sf"/>
</dbReference>
<dbReference type="InterPro" id="IPR013083">
    <property type="entry name" value="Znf_RING/FYVE/PHD"/>
</dbReference>
<feature type="domain" description="Plus3" evidence="9">
    <location>
        <begin position="487"/>
        <end position="622"/>
    </location>
</feature>
<dbReference type="PROSITE" id="PS51360">
    <property type="entry name" value="PLUS3"/>
    <property type="match status" value="1"/>
</dbReference>
<dbReference type="SUPFAM" id="SSF57903">
    <property type="entry name" value="FYVE/PHD zinc finger"/>
    <property type="match status" value="1"/>
</dbReference>
<dbReference type="PROSITE" id="PS50103">
    <property type="entry name" value="ZF_C3H1"/>
    <property type="match status" value="1"/>
</dbReference>
<dbReference type="GO" id="GO:0008270">
    <property type="term" value="F:zinc ion binding"/>
    <property type="evidence" value="ECO:0007669"/>
    <property type="project" value="UniProtKB-KW"/>
</dbReference>
<feature type="domain" description="C3H1-type" evidence="7">
    <location>
        <begin position="1454"/>
        <end position="1479"/>
    </location>
</feature>